<keyword evidence="6" id="KW-1185">Reference proteome</keyword>
<accession>A0A395J6A2</accession>
<dbReference type="SUPFAM" id="SSF52540">
    <property type="entry name" value="P-loop containing nucleoside triphosphate hydrolases"/>
    <property type="match status" value="1"/>
</dbReference>
<evidence type="ECO:0000256" key="1">
    <source>
        <dbReference type="ARBA" id="ARBA00022741"/>
    </source>
</evidence>
<dbReference type="EMBL" id="QKRW01000002">
    <property type="protein sequence ID" value="RAL68022.1"/>
    <property type="molecule type" value="Genomic_DNA"/>
</dbReference>
<reference evidence="5 6" key="1">
    <citation type="submission" date="2018-06" db="EMBL/GenBank/DDBJ databases">
        <title>Genome Sequence of the Brown Rot Fungal Pathogen Monilinia fructigena.</title>
        <authorList>
            <person name="Landi L."/>
            <person name="De Miccolis Angelini R.M."/>
            <person name="Pollastro S."/>
            <person name="Abate D."/>
            <person name="Faretra F."/>
            <person name="Romanazzi G."/>
        </authorList>
    </citation>
    <scope>NUCLEOTIDE SEQUENCE [LARGE SCALE GENOMIC DNA]</scope>
    <source>
        <strain evidence="5 6">Mfrg269</strain>
    </source>
</reference>
<evidence type="ECO:0008006" key="7">
    <source>
        <dbReference type="Google" id="ProtNLM"/>
    </source>
</evidence>
<name>A0A395J6A2_9HELO</name>
<dbReference type="Gene3D" id="3.40.50.300">
    <property type="entry name" value="P-loop containing nucleotide triphosphate hydrolases"/>
    <property type="match status" value="1"/>
</dbReference>
<keyword evidence="2" id="KW-0067">ATP-binding</keyword>
<comment type="similarity">
    <text evidence="3">Belongs to the KTI12 family.</text>
</comment>
<dbReference type="InterPro" id="IPR013641">
    <property type="entry name" value="KTI12/PSTK"/>
</dbReference>
<evidence type="ECO:0000256" key="4">
    <source>
        <dbReference type="SAM" id="MobiDB-lite"/>
    </source>
</evidence>
<proteinExistence type="inferred from homology"/>
<dbReference type="Proteomes" id="UP000249056">
    <property type="component" value="Unassembled WGS sequence"/>
</dbReference>
<evidence type="ECO:0000256" key="2">
    <source>
        <dbReference type="ARBA" id="ARBA00022840"/>
    </source>
</evidence>
<organism evidence="5 6">
    <name type="scientific">Monilinia fructigena</name>
    <dbReference type="NCBI Taxonomy" id="38457"/>
    <lineage>
        <taxon>Eukaryota</taxon>
        <taxon>Fungi</taxon>
        <taxon>Dikarya</taxon>
        <taxon>Ascomycota</taxon>
        <taxon>Pezizomycotina</taxon>
        <taxon>Leotiomycetes</taxon>
        <taxon>Helotiales</taxon>
        <taxon>Sclerotiniaceae</taxon>
        <taxon>Monilinia</taxon>
    </lineage>
</organism>
<sequence length="327" mass="36710">MPLIILTGYPTSGKTYRANQLREYFLTKISSLPSTSPSSSLRVHLISDHTLAIPREVYNLESKSANERSNNASEKDARATIYAAVKRVLSNRDVVILDGGNYIKGWRYQLFCEAKAVRTGCCVLHVGLTADKAREVNEARLERQNVSPSEPAGGEEGIKEEDKAYEKENWENLVFRYEEPNPMVRWDSPLFTVVWEDEKVPGDAIWDAIIGDDSEGKRKIVKPNAATVAKVHSSEGFLYELDKTTQVVLNRILEWSKDHPGEGGGEVSIGENSKGEDLIVELPGNPVGLPALQRLRRQFISLQRTNTVSVERIKETFVRYLNDSFEA</sequence>
<dbReference type="AlphaFoldDB" id="A0A395J6A2"/>
<evidence type="ECO:0000313" key="5">
    <source>
        <dbReference type="EMBL" id="RAL68022.1"/>
    </source>
</evidence>
<gene>
    <name evidence="5" type="ORF">DID88_008746</name>
</gene>
<evidence type="ECO:0000256" key="3">
    <source>
        <dbReference type="ARBA" id="ARBA00025768"/>
    </source>
</evidence>
<dbReference type="GO" id="GO:0005524">
    <property type="term" value="F:ATP binding"/>
    <property type="evidence" value="ECO:0007669"/>
    <property type="project" value="UniProtKB-KW"/>
</dbReference>
<dbReference type="FunFam" id="3.40.50.300:FF:002734">
    <property type="entry name" value="Chromatin associated protein KTI12"/>
    <property type="match status" value="1"/>
</dbReference>
<dbReference type="Pfam" id="PF08433">
    <property type="entry name" value="KTI12"/>
    <property type="match status" value="1"/>
</dbReference>
<keyword evidence="1" id="KW-0547">Nucleotide-binding</keyword>
<comment type="caution">
    <text evidence="5">The sequence shown here is derived from an EMBL/GenBank/DDBJ whole genome shotgun (WGS) entry which is preliminary data.</text>
</comment>
<dbReference type="OrthoDB" id="9972657at2759"/>
<protein>
    <recommendedName>
        <fullName evidence="7">Chromatin associated protein KTI12</fullName>
    </recommendedName>
</protein>
<dbReference type="PANTHER" id="PTHR12435">
    <property type="match status" value="1"/>
</dbReference>
<evidence type="ECO:0000313" key="6">
    <source>
        <dbReference type="Proteomes" id="UP000249056"/>
    </source>
</evidence>
<dbReference type="InterPro" id="IPR027417">
    <property type="entry name" value="P-loop_NTPase"/>
</dbReference>
<feature type="region of interest" description="Disordered" evidence="4">
    <location>
        <begin position="140"/>
        <end position="162"/>
    </location>
</feature>